<protein>
    <submittedName>
        <fullName evidence="1">Uncharacterized protein</fullName>
    </submittedName>
</protein>
<organism evidence="1 2">
    <name type="scientific">Rhododendron molle</name>
    <name type="common">Chinese azalea</name>
    <name type="synonym">Azalea mollis</name>
    <dbReference type="NCBI Taxonomy" id="49168"/>
    <lineage>
        <taxon>Eukaryota</taxon>
        <taxon>Viridiplantae</taxon>
        <taxon>Streptophyta</taxon>
        <taxon>Embryophyta</taxon>
        <taxon>Tracheophyta</taxon>
        <taxon>Spermatophyta</taxon>
        <taxon>Magnoliopsida</taxon>
        <taxon>eudicotyledons</taxon>
        <taxon>Gunneridae</taxon>
        <taxon>Pentapetalae</taxon>
        <taxon>asterids</taxon>
        <taxon>Ericales</taxon>
        <taxon>Ericaceae</taxon>
        <taxon>Ericoideae</taxon>
        <taxon>Rhodoreae</taxon>
        <taxon>Rhododendron</taxon>
    </lineage>
</organism>
<accession>A0ACC0Q3F9</accession>
<name>A0ACC0Q3F9_RHOML</name>
<keyword evidence="2" id="KW-1185">Reference proteome</keyword>
<evidence type="ECO:0000313" key="1">
    <source>
        <dbReference type="EMBL" id="KAI8571984.1"/>
    </source>
</evidence>
<gene>
    <name evidence="1" type="ORF">RHMOL_Rhmol01G0163400</name>
</gene>
<comment type="caution">
    <text evidence="1">The sequence shown here is derived from an EMBL/GenBank/DDBJ whole genome shotgun (WGS) entry which is preliminary data.</text>
</comment>
<proteinExistence type="predicted"/>
<dbReference type="Proteomes" id="UP001062846">
    <property type="component" value="Chromosome 1"/>
</dbReference>
<evidence type="ECO:0000313" key="2">
    <source>
        <dbReference type="Proteomes" id="UP001062846"/>
    </source>
</evidence>
<sequence>MLAMDKTICRATSGLPLNLHYSAPVPLLVQPPIVSRPQAQSRAAFRMKSAWASPQEKIATRTPTTPVTTQRQTSVAR</sequence>
<dbReference type="EMBL" id="CM046388">
    <property type="protein sequence ID" value="KAI8571984.1"/>
    <property type="molecule type" value="Genomic_DNA"/>
</dbReference>
<reference evidence="1" key="1">
    <citation type="submission" date="2022-02" db="EMBL/GenBank/DDBJ databases">
        <title>Plant Genome Project.</title>
        <authorList>
            <person name="Zhang R.-G."/>
        </authorList>
    </citation>
    <scope>NUCLEOTIDE SEQUENCE</scope>
    <source>
        <strain evidence="1">AT1</strain>
    </source>
</reference>